<protein>
    <submittedName>
        <fullName evidence="1">Uncharacterized protein</fullName>
    </submittedName>
</protein>
<name>A0A5J4TRE8_9EUKA</name>
<comment type="caution">
    <text evidence="1">The sequence shown here is derived from an EMBL/GenBank/DDBJ whole genome shotgun (WGS) entry which is preliminary data.</text>
</comment>
<dbReference type="EMBL" id="SNRW01026801">
    <property type="protein sequence ID" value="KAA6360540.1"/>
    <property type="molecule type" value="Genomic_DNA"/>
</dbReference>
<evidence type="ECO:0000313" key="1">
    <source>
        <dbReference type="EMBL" id="KAA6360540.1"/>
    </source>
</evidence>
<dbReference type="AlphaFoldDB" id="A0A5J4TRE8"/>
<sequence length="83" mass="9306">MSSARIPVITSAVHPIYVNLLVYQKVGLQFHENYQIYLAVHKQKAEKMNNSPRGIDTLKLTGITYGTAVVATFQKDLSIVFPQ</sequence>
<reference evidence="1 2" key="1">
    <citation type="submission" date="2019-03" db="EMBL/GenBank/DDBJ databases">
        <title>Single cell metagenomics reveals metabolic interactions within the superorganism composed of flagellate Streblomastix strix and complex community of Bacteroidetes bacteria on its surface.</title>
        <authorList>
            <person name="Treitli S.C."/>
            <person name="Kolisko M."/>
            <person name="Husnik F."/>
            <person name="Keeling P."/>
            <person name="Hampl V."/>
        </authorList>
    </citation>
    <scope>NUCLEOTIDE SEQUENCE [LARGE SCALE GENOMIC DNA]</scope>
    <source>
        <strain evidence="1">ST1C</strain>
    </source>
</reference>
<evidence type="ECO:0000313" key="2">
    <source>
        <dbReference type="Proteomes" id="UP000324800"/>
    </source>
</evidence>
<gene>
    <name evidence="1" type="ORF">EZS28_043934</name>
</gene>
<dbReference type="Proteomes" id="UP000324800">
    <property type="component" value="Unassembled WGS sequence"/>
</dbReference>
<accession>A0A5J4TRE8</accession>
<organism evidence="1 2">
    <name type="scientific">Streblomastix strix</name>
    <dbReference type="NCBI Taxonomy" id="222440"/>
    <lineage>
        <taxon>Eukaryota</taxon>
        <taxon>Metamonada</taxon>
        <taxon>Preaxostyla</taxon>
        <taxon>Oxymonadida</taxon>
        <taxon>Streblomastigidae</taxon>
        <taxon>Streblomastix</taxon>
    </lineage>
</organism>
<proteinExistence type="predicted"/>